<gene>
    <name evidence="2" type="ORF">chiPu_0010014</name>
</gene>
<dbReference type="Proteomes" id="UP000287033">
    <property type="component" value="Unassembled WGS sequence"/>
</dbReference>
<feature type="region of interest" description="Disordered" evidence="1">
    <location>
        <begin position="267"/>
        <end position="287"/>
    </location>
</feature>
<accession>A0A401SMC8</accession>
<evidence type="ECO:0000256" key="1">
    <source>
        <dbReference type="SAM" id="MobiDB-lite"/>
    </source>
</evidence>
<name>A0A401SMC8_CHIPU</name>
<protein>
    <recommendedName>
        <fullName evidence="4">Phosphoinositide 3-kinase regulatory subunit 6</fullName>
    </recommendedName>
</protein>
<sequence>MEPKVRSPMKNIAAVWVRKDAADMGLLSENCTSIRAGSPSSATNAEADIQRSVKAIVRELDQRTPGGSSSRGMFRWTLHKKSERDPYNSIFLVKNLISELELAKKDNKHYILPLLNILMYTVIQAAYIPDDLHEKAYKFCKGLLSFAKPYCTIAHEYAVMLKAERKAPGVLYQRLIISEHGLKNDTSPHWERVFVLADPDLISEEVCNALYNEIHSMNPNEIFIKNMGHVIKHTIQAALGETCNINRLDEVLQVRKELVQFVKSRGGSSQDYLNSDSDNSELSETTDSLNIEQTRLSVLSNDSGIVKDCGDLPLANDMPAAGPSEKEQTKFVRKACIKKKSYDSENTLNLSDIYDTSATGGTVQLQRKFGCNTMLFNFKQQKPHTARVVVLGNDCVLGRLAKAVLSIRKRETRRCILTSKLNLQFYYIPVTNEEQTPVSVSKVIPLLRSDFSCEMSRYLGSIDPWYNSNINSLRDMIPELAKTSTPSRQQPNADPFILDVTSYYVRMGYQPVCFQIYSVMFTFIDKTTECVDDVFLIQLDAELPELKYSKEVTLTRKRTVSEGVGVQIAVTYKKIALSNRESTRQFKSRCTGLIMKTIPSTEAEDLVCLNVTISEVTNKLNLSGKISLIENNKIKTSHIKIEIQDTLGKSLIVCLDKDSRRIYKDVVSIEVSPCLEPGYSFHKMRSLRFGHNGMENVGLTKYMPKSLLLPINTFVGIL</sequence>
<dbReference type="GO" id="GO:0005944">
    <property type="term" value="C:phosphatidylinositol 3-kinase complex, class IB"/>
    <property type="evidence" value="ECO:0007669"/>
    <property type="project" value="InterPro"/>
</dbReference>
<reference evidence="2 3" key="1">
    <citation type="journal article" date="2018" name="Nat. Ecol. Evol.">
        <title>Shark genomes provide insights into elasmobranch evolution and the origin of vertebrates.</title>
        <authorList>
            <person name="Hara Y"/>
            <person name="Yamaguchi K"/>
            <person name="Onimaru K"/>
            <person name="Kadota M"/>
            <person name="Koyanagi M"/>
            <person name="Keeley SD"/>
            <person name="Tatsumi K"/>
            <person name="Tanaka K"/>
            <person name="Motone F"/>
            <person name="Kageyama Y"/>
            <person name="Nozu R"/>
            <person name="Adachi N"/>
            <person name="Nishimura O"/>
            <person name="Nakagawa R"/>
            <person name="Tanegashima C"/>
            <person name="Kiyatake I"/>
            <person name="Matsumoto R"/>
            <person name="Murakumo K"/>
            <person name="Nishida K"/>
            <person name="Terakita A"/>
            <person name="Kuratani S"/>
            <person name="Sato K"/>
            <person name="Hyodo S Kuraku.S."/>
        </authorList>
    </citation>
    <scope>NUCLEOTIDE SEQUENCE [LARGE SCALE GENOMIC DNA]</scope>
</reference>
<dbReference type="InterPro" id="IPR019522">
    <property type="entry name" value="PIK3R5/6"/>
</dbReference>
<proteinExistence type="predicted"/>
<dbReference type="Pfam" id="PF10486">
    <property type="entry name" value="PI3K_1B_p101"/>
    <property type="match status" value="2"/>
</dbReference>
<dbReference type="STRING" id="137246.A0A401SMC8"/>
<dbReference type="EMBL" id="BEZZ01000371">
    <property type="protein sequence ID" value="GCC31555.1"/>
    <property type="molecule type" value="Genomic_DNA"/>
</dbReference>
<dbReference type="GO" id="GO:0007186">
    <property type="term" value="P:G protein-coupled receptor signaling pathway"/>
    <property type="evidence" value="ECO:0007669"/>
    <property type="project" value="TreeGrafter"/>
</dbReference>
<dbReference type="PANTHER" id="PTHR15593:SF1">
    <property type="entry name" value="PHOSPHOINOSITIDE 3-KINASE REGULATORY SUBUNIT 6"/>
    <property type="match status" value="1"/>
</dbReference>
<dbReference type="OMA" id="MPACWDG"/>
<dbReference type="GO" id="GO:0046935">
    <property type="term" value="F:1-phosphatidylinositol-3-kinase regulator activity"/>
    <property type="evidence" value="ECO:0007669"/>
    <property type="project" value="InterPro"/>
</dbReference>
<evidence type="ECO:0000313" key="3">
    <source>
        <dbReference type="Proteomes" id="UP000287033"/>
    </source>
</evidence>
<dbReference type="AlphaFoldDB" id="A0A401SMC8"/>
<dbReference type="OrthoDB" id="8781591at2759"/>
<keyword evidence="3" id="KW-1185">Reference proteome</keyword>
<evidence type="ECO:0000313" key="2">
    <source>
        <dbReference type="EMBL" id="GCC31555.1"/>
    </source>
</evidence>
<organism evidence="2 3">
    <name type="scientific">Chiloscyllium punctatum</name>
    <name type="common">Brownbanded bambooshark</name>
    <name type="synonym">Hemiscyllium punctatum</name>
    <dbReference type="NCBI Taxonomy" id="137246"/>
    <lineage>
        <taxon>Eukaryota</taxon>
        <taxon>Metazoa</taxon>
        <taxon>Chordata</taxon>
        <taxon>Craniata</taxon>
        <taxon>Vertebrata</taxon>
        <taxon>Chondrichthyes</taxon>
        <taxon>Elasmobranchii</taxon>
        <taxon>Galeomorphii</taxon>
        <taxon>Galeoidea</taxon>
        <taxon>Orectolobiformes</taxon>
        <taxon>Hemiscylliidae</taxon>
        <taxon>Chiloscyllium</taxon>
    </lineage>
</organism>
<evidence type="ECO:0008006" key="4">
    <source>
        <dbReference type="Google" id="ProtNLM"/>
    </source>
</evidence>
<dbReference type="PANTHER" id="PTHR15593">
    <property type="entry name" value="PHOSPHATIDYLINOSITOL 3-KINASE REGULATORY SUBUNIT"/>
    <property type="match status" value="1"/>
</dbReference>
<comment type="caution">
    <text evidence="2">The sequence shown here is derived from an EMBL/GenBank/DDBJ whole genome shotgun (WGS) entry which is preliminary data.</text>
</comment>